<evidence type="ECO:0000256" key="2">
    <source>
        <dbReference type="ARBA" id="ARBA00009085"/>
    </source>
</evidence>
<dbReference type="GO" id="GO:0006508">
    <property type="term" value="P:proteolysis"/>
    <property type="evidence" value="ECO:0007669"/>
    <property type="project" value="UniProtKB-KW"/>
</dbReference>
<dbReference type="PANTHER" id="PTHR24006">
    <property type="entry name" value="UBIQUITIN CARBOXYL-TERMINAL HYDROLASE"/>
    <property type="match status" value="1"/>
</dbReference>
<dbReference type="STRING" id="74557.A0A1W0AB77"/>
<dbReference type="AlphaFoldDB" id="A0A1W0AB77"/>
<keyword evidence="4 9" id="KW-0645">Protease</keyword>
<keyword evidence="10" id="KW-1185">Reference proteome</keyword>
<dbReference type="CDD" id="cd02257">
    <property type="entry name" value="Peptidase_C19"/>
    <property type="match status" value="1"/>
</dbReference>
<dbReference type="GO" id="GO:0004843">
    <property type="term" value="F:cysteine-type deubiquitinase activity"/>
    <property type="evidence" value="ECO:0007669"/>
    <property type="project" value="UniProtKB-EC"/>
</dbReference>
<evidence type="ECO:0000256" key="5">
    <source>
        <dbReference type="ARBA" id="ARBA00022786"/>
    </source>
</evidence>
<dbReference type="InterPro" id="IPR050164">
    <property type="entry name" value="Peptidase_C19"/>
</dbReference>
<keyword evidence="7" id="KW-0788">Thiol protease</keyword>
<organism evidence="9 10">
    <name type="scientific">Thraustotheca clavata</name>
    <dbReference type="NCBI Taxonomy" id="74557"/>
    <lineage>
        <taxon>Eukaryota</taxon>
        <taxon>Sar</taxon>
        <taxon>Stramenopiles</taxon>
        <taxon>Oomycota</taxon>
        <taxon>Saprolegniomycetes</taxon>
        <taxon>Saprolegniales</taxon>
        <taxon>Achlyaceae</taxon>
        <taxon>Thraustotheca</taxon>
    </lineage>
</organism>
<dbReference type="InterPro" id="IPR038765">
    <property type="entry name" value="Papain-like_cys_pep_sf"/>
</dbReference>
<comment type="caution">
    <text evidence="9">The sequence shown here is derived from an EMBL/GenBank/DDBJ whole genome shotgun (WGS) entry which is preliminary data.</text>
</comment>
<dbReference type="PANTHER" id="PTHR24006:SF888">
    <property type="entry name" value="UBIQUITIN CARBOXYL-TERMINAL HYDROLASE 30"/>
    <property type="match status" value="1"/>
</dbReference>
<dbReference type="GO" id="GO:0005829">
    <property type="term" value="C:cytosol"/>
    <property type="evidence" value="ECO:0007669"/>
    <property type="project" value="TreeGrafter"/>
</dbReference>
<evidence type="ECO:0000256" key="3">
    <source>
        <dbReference type="ARBA" id="ARBA00012759"/>
    </source>
</evidence>
<dbReference type="GO" id="GO:0016579">
    <property type="term" value="P:protein deubiquitination"/>
    <property type="evidence" value="ECO:0007669"/>
    <property type="project" value="InterPro"/>
</dbReference>
<accession>A0A1W0AB77</accession>
<dbReference type="PROSITE" id="PS00973">
    <property type="entry name" value="USP_2"/>
    <property type="match status" value="1"/>
</dbReference>
<dbReference type="InterPro" id="IPR001394">
    <property type="entry name" value="Peptidase_C19_UCH"/>
</dbReference>
<dbReference type="EC" id="3.4.19.12" evidence="3"/>
<dbReference type="InterPro" id="IPR018200">
    <property type="entry name" value="USP_CS"/>
</dbReference>
<dbReference type="PROSITE" id="PS50235">
    <property type="entry name" value="USP_3"/>
    <property type="match status" value="1"/>
</dbReference>
<sequence length="389" mass="44392">MPRLDETNTVDVLEPIVFDDETDPSDATLENPSNYCFLNAILHCLFRTRNFRQSLANALQETKRTNDNMKIKCVQMLLDVAMKMKENKGKIVHLDNLGFLTMLDLAQVPWITFPHQDQQDAEECLSFFLNLIHDVVKAPPKTSEPLLSAEQQDIKDILSSCSSLSPEEYSTPLQTLASIVWKSFIAQNPSFIASEFMGQTVQGSMCTECNGLSWHLQESTIISLGLHSLTYPMSLDSCLNHFKQVEDLATSNRVHCDRKCQQKTTHHIQTLFMRLPSVLIFQLNRFTFDNGIMGKNSASVIFPVHRLNMLPYMFNRNANQLNQYHLFAVCAHVGSTLNTGHYLAYTRLTTTSTTSMWLKYNDAQLTILDEKTMLQDTASTAYLLFYERF</sequence>
<dbReference type="Gene3D" id="3.90.70.10">
    <property type="entry name" value="Cysteine proteinases"/>
    <property type="match status" value="1"/>
</dbReference>
<evidence type="ECO:0000256" key="1">
    <source>
        <dbReference type="ARBA" id="ARBA00000707"/>
    </source>
</evidence>
<evidence type="ECO:0000313" key="10">
    <source>
        <dbReference type="Proteomes" id="UP000243217"/>
    </source>
</evidence>
<dbReference type="GO" id="GO:0005634">
    <property type="term" value="C:nucleus"/>
    <property type="evidence" value="ECO:0007669"/>
    <property type="project" value="TreeGrafter"/>
</dbReference>
<evidence type="ECO:0000259" key="8">
    <source>
        <dbReference type="PROSITE" id="PS50235"/>
    </source>
</evidence>
<evidence type="ECO:0000256" key="6">
    <source>
        <dbReference type="ARBA" id="ARBA00022801"/>
    </source>
</evidence>
<evidence type="ECO:0000313" key="9">
    <source>
        <dbReference type="EMBL" id="OQS07536.1"/>
    </source>
</evidence>
<reference evidence="9 10" key="1">
    <citation type="journal article" date="2014" name="Genome Biol. Evol.">
        <title>The secreted proteins of Achlya hypogyna and Thraustotheca clavata identify the ancestral oomycete secretome and reveal gene acquisitions by horizontal gene transfer.</title>
        <authorList>
            <person name="Misner I."/>
            <person name="Blouin N."/>
            <person name="Leonard G."/>
            <person name="Richards T.A."/>
            <person name="Lane C.E."/>
        </authorList>
    </citation>
    <scope>NUCLEOTIDE SEQUENCE [LARGE SCALE GENOMIC DNA]</scope>
    <source>
        <strain evidence="9 10">ATCC 34112</strain>
    </source>
</reference>
<keyword evidence="6" id="KW-0378">Hydrolase</keyword>
<dbReference type="EMBL" id="JNBS01000231">
    <property type="protein sequence ID" value="OQS07536.1"/>
    <property type="molecule type" value="Genomic_DNA"/>
</dbReference>
<keyword evidence="5" id="KW-0833">Ubl conjugation pathway</keyword>
<comment type="catalytic activity">
    <reaction evidence="1">
        <text>Thiol-dependent hydrolysis of ester, thioester, amide, peptide and isopeptide bonds formed by the C-terminal Gly of ubiquitin (a 76-residue protein attached to proteins as an intracellular targeting signal).</text>
        <dbReference type="EC" id="3.4.19.12"/>
    </reaction>
</comment>
<dbReference type="OrthoDB" id="292964at2759"/>
<name>A0A1W0AB77_9STRA</name>
<comment type="similarity">
    <text evidence="2">Belongs to the peptidase C19 family.</text>
</comment>
<gene>
    <name evidence="9" type="ORF">THRCLA_20131</name>
</gene>
<dbReference type="Proteomes" id="UP000243217">
    <property type="component" value="Unassembled WGS sequence"/>
</dbReference>
<proteinExistence type="inferred from homology"/>
<protein>
    <recommendedName>
        <fullName evidence="3">ubiquitinyl hydrolase 1</fullName>
        <ecNumber evidence="3">3.4.19.12</ecNumber>
    </recommendedName>
</protein>
<dbReference type="Pfam" id="PF00443">
    <property type="entry name" value="UCH"/>
    <property type="match status" value="1"/>
</dbReference>
<evidence type="ECO:0000256" key="4">
    <source>
        <dbReference type="ARBA" id="ARBA00022670"/>
    </source>
</evidence>
<evidence type="ECO:0000256" key="7">
    <source>
        <dbReference type="ARBA" id="ARBA00022807"/>
    </source>
</evidence>
<dbReference type="InterPro" id="IPR028889">
    <property type="entry name" value="USP"/>
</dbReference>
<feature type="domain" description="USP" evidence="8">
    <location>
        <begin position="27"/>
        <end position="389"/>
    </location>
</feature>
<dbReference type="SUPFAM" id="SSF54001">
    <property type="entry name" value="Cysteine proteinases"/>
    <property type="match status" value="1"/>
</dbReference>